<dbReference type="AlphaFoldDB" id="A0AAD8BWR5"/>
<evidence type="ECO:0000313" key="3">
    <source>
        <dbReference type="Proteomes" id="UP001233172"/>
    </source>
</evidence>
<feature type="region of interest" description="Disordered" evidence="1">
    <location>
        <begin position="1"/>
        <end position="37"/>
    </location>
</feature>
<reference evidence="2" key="1">
    <citation type="journal article" date="2023" name="PLoS Negl. Trop. Dis.">
        <title>A genome sequence for Biomphalaria pfeifferi, the major vector snail for the human-infecting parasite Schistosoma mansoni.</title>
        <authorList>
            <person name="Bu L."/>
            <person name="Lu L."/>
            <person name="Laidemitt M.R."/>
            <person name="Zhang S.M."/>
            <person name="Mutuku M."/>
            <person name="Mkoji G."/>
            <person name="Steinauer M."/>
            <person name="Loker E.S."/>
        </authorList>
    </citation>
    <scope>NUCLEOTIDE SEQUENCE</scope>
    <source>
        <strain evidence="2">KasaAsao</strain>
    </source>
</reference>
<accession>A0AAD8BWR5</accession>
<feature type="non-terminal residue" evidence="2">
    <location>
        <position position="1"/>
    </location>
</feature>
<keyword evidence="2" id="KW-0762">Sugar transport</keyword>
<organism evidence="2 3">
    <name type="scientific">Biomphalaria pfeifferi</name>
    <name type="common">Bloodfluke planorb</name>
    <name type="synonym">Freshwater snail</name>
    <dbReference type="NCBI Taxonomy" id="112525"/>
    <lineage>
        <taxon>Eukaryota</taxon>
        <taxon>Metazoa</taxon>
        <taxon>Spiralia</taxon>
        <taxon>Lophotrochozoa</taxon>
        <taxon>Mollusca</taxon>
        <taxon>Gastropoda</taxon>
        <taxon>Heterobranchia</taxon>
        <taxon>Euthyneura</taxon>
        <taxon>Panpulmonata</taxon>
        <taxon>Hygrophila</taxon>
        <taxon>Lymnaeoidea</taxon>
        <taxon>Planorbidae</taxon>
        <taxon>Biomphalaria</taxon>
    </lineage>
</organism>
<evidence type="ECO:0000256" key="1">
    <source>
        <dbReference type="SAM" id="MobiDB-lite"/>
    </source>
</evidence>
<keyword evidence="3" id="KW-1185">Reference proteome</keyword>
<dbReference type="Proteomes" id="UP001233172">
    <property type="component" value="Unassembled WGS sequence"/>
</dbReference>
<comment type="caution">
    <text evidence="2">The sequence shown here is derived from an EMBL/GenBank/DDBJ whole genome shotgun (WGS) entry which is preliminary data.</text>
</comment>
<dbReference type="EMBL" id="JASAOG010000027">
    <property type="protein sequence ID" value="KAK0062005.1"/>
    <property type="molecule type" value="Genomic_DNA"/>
</dbReference>
<proteinExistence type="predicted"/>
<protein>
    <submittedName>
        <fullName evidence="2">Solute carrier family 2 facilitated glucose transporter member 1</fullName>
    </submittedName>
</protein>
<name>A0AAD8BWR5_BIOPF</name>
<evidence type="ECO:0000313" key="2">
    <source>
        <dbReference type="EMBL" id="KAK0062005.1"/>
    </source>
</evidence>
<gene>
    <name evidence="2" type="ORF">Bpfe_008498</name>
</gene>
<reference evidence="2" key="2">
    <citation type="submission" date="2023-04" db="EMBL/GenBank/DDBJ databases">
        <authorList>
            <person name="Bu L."/>
            <person name="Lu L."/>
            <person name="Laidemitt M.R."/>
            <person name="Zhang S.M."/>
            <person name="Mutuku M."/>
            <person name="Mkoji G."/>
            <person name="Steinauer M."/>
            <person name="Loker E.S."/>
        </authorList>
    </citation>
    <scope>NUCLEOTIDE SEQUENCE</scope>
    <source>
        <strain evidence="2">KasaAsao</strain>
        <tissue evidence="2">Whole Snail</tissue>
    </source>
</reference>
<sequence length="63" mass="7103">LSQRPKAKSISEISQLFKSPTMDRSGSRNSYKSSENRYSTQVLIIDPPLSEKGTECYVESSFL</sequence>
<keyword evidence="2" id="KW-0813">Transport</keyword>
<feature type="compositionally biased region" description="Polar residues" evidence="1">
    <location>
        <begin position="11"/>
        <end position="37"/>
    </location>
</feature>